<feature type="region of interest" description="Disordered" evidence="1">
    <location>
        <begin position="64"/>
        <end position="117"/>
    </location>
</feature>
<dbReference type="RefSeq" id="WP_211466111.1">
    <property type="nucleotide sequence ID" value="NZ_JAGSXH010000017.1"/>
</dbReference>
<evidence type="ECO:0000313" key="4">
    <source>
        <dbReference type="Proteomes" id="UP000677913"/>
    </source>
</evidence>
<dbReference type="AlphaFoldDB" id="A0A8J8BBX5"/>
<feature type="compositionally biased region" description="Low complexity" evidence="1">
    <location>
        <begin position="97"/>
        <end position="109"/>
    </location>
</feature>
<sequence length="117" mass="11890">MQKRQVRWIAALAVAGTTAVCGTAAARAAMTDQQGQMVSVSCAALTDEFNAAVTQAQKDLAATPPDVAGAQDQLSQAQQARDTAQTMGCPDVATVTNANPNDNPEAAAPMSGDQLAS</sequence>
<feature type="chain" id="PRO_5035276512" description="Secreted protein" evidence="2">
    <location>
        <begin position="29"/>
        <end position="117"/>
    </location>
</feature>
<evidence type="ECO:0008006" key="5">
    <source>
        <dbReference type="Google" id="ProtNLM"/>
    </source>
</evidence>
<comment type="caution">
    <text evidence="3">The sequence shown here is derived from an EMBL/GenBank/DDBJ whole genome shotgun (WGS) entry which is preliminary data.</text>
</comment>
<organism evidence="3 4">
    <name type="scientific">Actinocrinis puniceicyclus</name>
    <dbReference type="NCBI Taxonomy" id="977794"/>
    <lineage>
        <taxon>Bacteria</taxon>
        <taxon>Bacillati</taxon>
        <taxon>Actinomycetota</taxon>
        <taxon>Actinomycetes</taxon>
        <taxon>Catenulisporales</taxon>
        <taxon>Actinospicaceae</taxon>
        <taxon>Actinocrinis</taxon>
    </lineage>
</organism>
<feature type="compositionally biased region" description="Polar residues" evidence="1">
    <location>
        <begin position="72"/>
        <end position="86"/>
    </location>
</feature>
<dbReference type="EMBL" id="JAGSXH010000017">
    <property type="protein sequence ID" value="MBS2962920.1"/>
    <property type="molecule type" value="Genomic_DNA"/>
</dbReference>
<keyword evidence="4" id="KW-1185">Reference proteome</keyword>
<dbReference type="Proteomes" id="UP000677913">
    <property type="component" value="Unassembled WGS sequence"/>
</dbReference>
<reference evidence="3" key="1">
    <citation type="submission" date="2021-04" db="EMBL/GenBank/DDBJ databases">
        <title>Genome based classification of Actinospica acidithermotolerans sp. nov., an actinobacterium isolated from an Indonesian hot spring.</title>
        <authorList>
            <person name="Kusuma A.B."/>
            <person name="Putra K.E."/>
            <person name="Nafisah S."/>
            <person name="Loh J."/>
            <person name="Nouioui I."/>
            <person name="Goodfellow M."/>
        </authorList>
    </citation>
    <scope>NUCLEOTIDE SEQUENCE</scope>
    <source>
        <strain evidence="3">DSM 45618</strain>
    </source>
</reference>
<name>A0A8J8BBX5_9ACTN</name>
<protein>
    <recommendedName>
        <fullName evidence="5">Secreted protein</fullName>
    </recommendedName>
</protein>
<gene>
    <name evidence="3" type="ORF">KGA66_07690</name>
</gene>
<proteinExistence type="predicted"/>
<keyword evidence="2" id="KW-0732">Signal</keyword>
<evidence type="ECO:0000313" key="3">
    <source>
        <dbReference type="EMBL" id="MBS2962920.1"/>
    </source>
</evidence>
<evidence type="ECO:0000256" key="1">
    <source>
        <dbReference type="SAM" id="MobiDB-lite"/>
    </source>
</evidence>
<evidence type="ECO:0000256" key="2">
    <source>
        <dbReference type="SAM" id="SignalP"/>
    </source>
</evidence>
<feature type="signal peptide" evidence="2">
    <location>
        <begin position="1"/>
        <end position="28"/>
    </location>
</feature>
<accession>A0A8J8BBX5</accession>